<dbReference type="Proteomes" id="UP000283269">
    <property type="component" value="Unassembled WGS sequence"/>
</dbReference>
<feature type="compositionally biased region" description="Basic and acidic residues" evidence="1">
    <location>
        <begin position="1"/>
        <end position="14"/>
    </location>
</feature>
<dbReference type="EMBL" id="NHYD01003353">
    <property type="protein sequence ID" value="PPQ80009.1"/>
    <property type="molecule type" value="Genomic_DNA"/>
</dbReference>
<dbReference type="AlphaFoldDB" id="A0A409WNC7"/>
<feature type="region of interest" description="Disordered" evidence="1">
    <location>
        <begin position="1"/>
        <end position="88"/>
    </location>
</feature>
<sequence>MHTKPDTQDFKDFFNDNTKFEGLPGLRTPEITDSDSKSDSKDSDNNLAEEEEIFGSLNHQFDKGTTAAMKERKKEEGLPFKTPPQLLL</sequence>
<dbReference type="InParanoid" id="A0A409WNC7"/>
<accession>A0A409WNC7</accession>
<feature type="compositionally biased region" description="Basic and acidic residues" evidence="1">
    <location>
        <begin position="69"/>
        <end position="78"/>
    </location>
</feature>
<reference evidence="2 3" key="1">
    <citation type="journal article" date="2018" name="Evol. Lett.">
        <title>Horizontal gene cluster transfer increased hallucinogenic mushroom diversity.</title>
        <authorList>
            <person name="Reynolds H.T."/>
            <person name="Vijayakumar V."/>
            <person name="Gluck-Thaler E."/>
            <person name="Korotkin H.B."/>
            <person name="Matheny P.B."/>
            <person name="Slot J.C."/>
        </authorList>
    </citation>
    <scope>NUCLEOTIDE SEQUENCE [LARGE SCALE GENOMIC DNA]</scope>
    <source>
        <strain evidence="2 3">2631</strain>
    </source>
</reference>
<keyword evidence="3" id="KW-1185">Reference proteome</keyword>
<feature type="compositionally biased region" description="Basic and acidic residues" evidence="1">
    <location>
        <begin position="34"/>
        <end position="44"/>
    </location>
</feature>
<evidence type="ECO:0000256" key="1">
    <source>
        <dbReference type="SAM" id="MobiDB-lite"/>
    </source>
</evidence>
<comment type="caution">
    <text evidence="2">The sequence shown here is derived from an EMBL/GenBank/DDBJ whole genome shotgun (WGS) entry which is preliminary data.</text>
</comment>
<organism evidence="2 3">
    <name type="scientific">Psilocybe cyanescens</name>
    <dbReference type="NCBI Taxonomy" id="93625"/>
    <lineage>
        <taxon>Eukaryota</taxon>
        <taxon>Fungi</taxon>
        <taxon>Dikarya</taxon>
        <taxon>Basidiomycota</taxon>
        <taxon>Agaricomycotina</taxon>
        <taxon>Agaricomycetes</taxon>
        <taxon>Agaricomycetidae</taxon>
        <taxon>Agaricales</taxon>
        <taxon>Agaricineae</taxon>
        <taxon>Strophariaceae</taxon>
        <taxon>Psilocybe</taxon>
    </lineage>
</organism>
<evidence type="ECO:0000313" key="2">
    <source>
        <dbReference type="EMBL" id="PPQ80009.1"/>
    </source>
</evidence>
<gene>
    <name evidence="2" type="ORF">CVT25_001415</name>
</gene>
<protein>
    <submittedName>
        <fullName evidence="2">Uncharacterized protein</fullName>
    </submittedName>
</protein>
<name>A0A409WNC7_PSICY</name>
<proteinExistence type="predicted"/>
<evidence type="ECO:0000313" key="3">
    <source>
        <dbReference type="Proteomes" id="UP000283269"/>
    </source>
</evidence>